<evidence type="ECO:0000313" key="2">
    <source>
        <dbReference type="Proteomes" id="UP000281553"/>
    </source>
</evidence>
<proteinExistence type="predicted"/>
<accession>A0A3P7PD71</accession>
<gene>
    <name evidence="1" type="ORF">DILT_LOCUS18958</name>
</gene>
<name>A0A3P7PD71_DIBLA</name>
<dbReference type="Gene3D" id="1.25.10.10">
    <property type="entry name" value="Leucine-rich Repeat Variant"/>
    <property type="match status" value="1"/>
</dbReference>
<dbReference type="EMBL" id="UYRU01106358">
    <property type="protein sequence ID" value="VDN42987.1"/>
    <property type="molecule type" value="Genomic_DNA"/>
</dbReference>
<keyword evidence="2" id="KW-1185">Reference proteome</keyword>
<dbReference type="AlphaFoldDB" id="A0A3P7PD71"/>
<organism evidence="1 2">
    <name type="scientific">Dibothriocephalus latus</name>
    <name type="common">Fish tapeworm</name>
    <name type="synonym">Diphyllobothrium latum</name>
    <dbReference type="NCBI Taxonomy" id="60516"/>
    <lineage>
        <taxon>Eukaryota</taxon>
        <taxon>Metazoa</taxon>
        <taxon>Spiralia</taxon>
        <taxon>Lophotrochozoa</taxon>
        <taxon>Platyhelminthes</taxon>
        <taxon>Cestoda</taxon>
        <taxon>Eucestoda</taxon>
        <taxon>Diphyllobothriidea</taxon>
        <taxon>Diphyllobothriidae</taxon>
        <taxon>Dibothriocephalus</taxon>
    </lineage>
</organism>
<dbReference type="InterPro" id="IPR011989">
    <property type="entry name" value="ARM-like"/>
</dbReference>
<protein>
    <submittedName>
        <fullName evidence="1">Uncharacterized protein</fullName>
    </submittedName>
</protein>
<sequence>MLVCYARELKEGFAPYCEEVLETMLPLLTLCLNDEKMIKHLVRLYRVEEQITDPLRL</sequence>
<dbReference type="Proteomes" id="UP000281553">
    <property type="component" value="Unassembled WGS sequence"/>
</dbReference>
<evidence type="ECO:0000313" key="1">
    <source>
        <dbReference type="EMBL" id="VDN42987.1"/>
    </source>
</evidence>
<reference evidence="1 2" key="1">
    <citation type="submission" date="2018-11" db="EMBL/GenBank/DDBJ databases">
        <authorList>
            <consortium name="Pathogen Informatics"/>
        </authorList>
    </citation>
    <scope>NUCLEOTIDE SEQUENCE [LARGE SCALE GENOMIC DNA]</scope>
</reference>